<proteinExistence type="inferred from homology"/>
<comment type="subcellular location">
    <subcellularLocation>
        <location evidence="1">Nucleus</location>
    </subcellularLocation>
</comment>
<dbReference type="GO" id="GO:0036297">
    <property type="term" value="P:interstrand cross-link repair"/>
    <property type="evidence" value="ECO:0007669"/>
    <property type="project" value="TreeGrafter"/>
</dbReference>
<reference evidence="7 8" key="1">
    <citation type="submission" date="2020-11" db="EMBL/GenBank/DDBJ databases">
        <authorList>
            <person name="Wallbank WR R."/>
            <person name="Pardo Diaz C."/>
            <person name="Kozak K."/>
            <person name="Martin S."/>
            <person name="Jiggins C."/>
            <person name="Moest M."/>
            <person name="Warren A I."/>
            <person name="Generalovic N T."/>
            <person name="Byers J.R.P. K."/>
            <person name="Montejo-Kovacevich G."/>
            <person name="Yen C E."/>
        </authorList>
    </citation>
    <scope>NUCLEOTIDE SEQUENCE [LARGE SCALE GENOMIC DNA]</scope>
</reference>
<dbReference type="GO" id="GO:0000793">
    <property type="term" value="C:condensed chromosome"/>
    <property type="evidence" value="ECO:0007669"/>
    <property type="project" value="TreeGrafter"/>
</dbReference>
<name>A0A7R8V6H8_HERIL</name>
<organism evidence="7 8">
    <name type="scientific">Hermetia illucens</name>
    <name type="common">Black soldier fly</name>
    <dbReference type="NCBI Taxonomy" id="343691"/>
    <lineage>
        <taxon>Eukaryota</taxon>
        <taxon>Metazoa</taxon>
        <taxon>Ecdysozoa</taxon>
        <taxon>Arthropoda</taxon>
        <taxon>Hexapoda</taxon>
        <taxon>Insecta</taxon>
        <taxon>Pterygota</taxon>
        <taxon>Neoptera</taxon>
        <taxon>Endopterygota</taxon>
        <taxon>Diptera</taxon>
        <taxon>Brachycera</taxon>
        <taxon>Stratiomyomorpha</taxon>
        <taxon>Stratiomyidae</taxon>
        <taxon>Hermetiinae</taxon>
        <taxon>Hermetia</taxon>
    </lineage>
</organism>
<feature type="compositionally biased region" description="Basic and acidic residues" evidence="6">
    <location>
        <begin position="39"/>
        <end position="48"/>
    </location>
</feature>
<evidence type="ECO:0000313" key="7">
    <source>
        <dbReference type="EMBL" id="CAD7093826.1"/>
    </source>
</evidence>
<evidence type="ECO:0008006" key="9">
    <source>
        <dbReference type="Google" id="ProtNLM"/>
    </source>
</evidence>
<dbReference type="GO" id="GO:0031573">
    <property type="term" value="P:mitotic intra-S DNA damage checkpoint signaling"/>
    <property type="evidence" value="ECO:0007669"/>
    <property type="project" value="TreeGrafter"/>
</dbReference>
<dbReference type="InterPro" id="IPR029448">
    <property type="entry name" value="FANCD2"/>
</dbReference>
<feature type="compositionally biased region" description="Basic residues" evidence="6">
    <location>
        <begin position="902"/>
        <end position="914"/>
    </location>
</feature>
<protein>
    <recommendedName>
        <fullName evidence="9">Fanconi anemia group D2 protein</fullName>
    </recommendedName>
</protein>
<dbReference type="InParanoid" id="A0A7R8V6H8"/>
<feature type="compositionally biased region" description="Low complexity" evidence="6">
    <location>
        <begin position="1460"/>
        <end position="1474"/>
    </location>
</feature>
<comment type="similarity">
    <text evidence="5">Belongs to the Fanconi anemia protein FANCD2 family.</text>
</comment>
<sequence>MYKNKRYRSSKHISNVQSSVNQSKSVLSPIVENHPPKQRRIEHADPKEYVQAQEENNEEDLLGSQEPIPASQPPTQRRYLSQRSTLCRTQSKTMNRAPNSYFEMVLMKAGAELDDPESYILSCDHLTFVNRFRNQLKNHQDFPNNVKTFMEGLEEVIKSHSTLVKLLSGCVISIPGVDTTIPSQDSLMLNFLMVEFIQKEIIEILTSKLLELAKDDKHLNSDPPLLPLILSQLKFVAPLHGELLYGKITDIYKCATPRARSEITSQIEYVLSPSHHDAFVEFLMNNIASTDEFLNPQTVETFTNMYLTTKIQTRIRNKILNYMKNGCQTLLYPTFTKFLLKPDCEDDEVLPILINDLRCSLNFQVEEITDESKKIELDTFSNIKQALTRSKKIFDTWQKVIQKVPARELRSIDFMVLIMLMSTREDRCIYIENLIRRRIKAEHFTVDTIIKVRKELPAVFDQHAEIVLMMLHTFLKEKTHLVSSFAKNCYKIVFIIDDSYQKKILLNLVELACNKSLPDSTTLAIEVLNELNTLYSKEMQNCGLLLLPLLDRISEFSLKQYRMLMELLCLIAYPPPPLSESQLLQDHIDMLVKKQIINRNREVKKQGVIGTVQLINHIIRTEDIGSAESIYDLDASYDTVEQLPDGRAKIAANYIGRIFATTVYCPDTLGLFYDEMAAICSPSNSEKNRKLKPIDRHFLIWFSDLTTNYFQNFFIVEETPSEKSLEMAYEHCINDPEEDASVDSELIPIAVNIGGQCFKPEADSAQSVTVLPSMFNLVRTLHFLRYGGNLESINALLGCAVIIPKLPASIADFDIFEEYDDSTARNILNVYFYLINWFRETISAFASQDQQMIRKKILLRLSTLIQLEMEFQHASAKFPADYTLPVVNFIVDSETDKIFKKPIGKPKKATKPKSKSNNNNKTFNENVETEGMSILATTRSQNVSGGGVQAKNSKISLNGSEANGMIYRQMDPDIMLLLRERLITSYPMPSDCLGSCIGLLEFKFIMSDLVNKLESVPGIRKLNQRQTLQLINYPADLVKDIVRFLPKIIDHFKQLLEKLKKSVEAVKGAYGNADLFTTELNYTKMCFGYCLHLFAALFSWSGFDDESGKPILKDMLRNLNNYSVFGATPEKSIEELATISLNKFLAIEDAIIDINSAVHLYHVVTSVKRFAKDFDAAMPIRKLCKNFLCRKWYGYAGTMEKGAQCNLLLNELLIGFLADSDYKRMKSVLKLVIEEVNFLKKKDDCLKMFPNIHKANFPMLFRCLCECLINVVRECISEYTAPNLLKKWGQSCELQNMVLEIVKSLDIPRNFTLFLKHAHVFVKAFLQHGLPVFERGLRRDTERANELLKMLQVTTRFLHNLCCHSKAIKNTAIVAQIPALRETIETLVFRVKAALAANNCSAVFFMGNLKNKDLQGDEIRSQTSSLSVSNDGSDDELPDDSTVDESILNEEPARNESRATRSSSRPNTSRSNCF</sequence>
<dbReference type="GO" id="GO:0007129">
    <property type="term" value="P:homologous chromosome pairing at meiosis"/>
    <property type="evidence" value="ECO:0007669"/>
    <property type="project" value="TreeGrafter"/>
</dbReference>
<gene>
    <name evidence="7" type="ORF">HERILL_LOCUS16089</name>
</gene>
<dbReference type="GO" id="GO:1990918">
    <property type="term" value="P:double-strand break repair involved in meiotic recombination"/>
    <property type="evidence" value="ECO:0007669"/>
    <property type="project" value="TreeGrafter"/>
</dbReference>
<evidence type="ECO:0000256" key="4">
    <source>
        <dbReference type="ARBA" id="ARBA00023242"/>
    </source>
</evidence>
<dbReference type="FunCoup" id="A0A7R8V6H8">
    <property type="interactions" value="1771"/>
</dbReference>
<dbReference type="GO" id="GO:0005634">
    <property type="term" value="C:nucleus"/>
    <property type="evidence" value="ECO:0007669"/>
    <property type="project" value="UniProtKB-SubCell"/>
</dbReference>
<keyword evidence="8" id="KW-1185">Reference proteome</keyword>
<feature type="compositionally biased region" description="Polar residues" evidence="6">
    <location>
        <begin position="1421"/>
        <end position="1431"/>
    </location>
</feature>
<dbReference type="Proteomes" id="UP000594454">
    <property type="component" value="Chromosome 6"/>
</dbReference>
<feature type="compositionally biased region" description="Low complexity" evidence="6">
    <location>
        <begin position="14"/>
        <end position="28"/>
    </location>
</feature>
<keyword evidence="3" id="KW-0832">Ubl conjugation</keyword>
<evidence type="ECO:0000313" key="8">
    <source>
        <dbReference type="Proteomes" id="UP000594454"/>
    </source>
</evidence>
<feature type="compositionally biased region" description="Low complexity" evidence="6">
    <location>
        <begin position="915"/>
        <end position="924"/>
    </location>
</feature>
<evidence type="ECO:0000256" key="3">
    <source>
        <dbReference type="ARBA" id="ARBA00022843"/>
    </source>
</evidence>
<evidence type="ECO:0000256" key="6">
    <source>
        <dbReference type="SAM" id="MobiDB-lite"/>
    </source>
</evidence>
<keyword evidence="2" id="KW-1017">Isopeptide bond</keyword>
<keyword evidence="4" id="KW-0539">Nucleus</keyword>
<evidence type="ECO:0000256" key="2">
    <source>
        <dbReference type="ARBA" id="ARBA00022499"/>
    </source>
</evidence>
<feature type="region of interest" description="Disordered" evidence="6">
    <location>
        <begin position="902"/>
        <end position="924"/>
    </location>
</feature>
<evidence type="ECO:0000256" key="5">
    <source>
        <dbReference type="ARBA" id="ARBA00093456"/>
    </source>
</evidence>
<dbReference type="PANTHER" id="PTHR32086:SF0">
    <property type="entry name" value="FANCONI ANEMIA GROUP D2 PROTEIN"/>
    <property type="match status" value="1"/>
</dbReference>
<dbReference type="Pfam" id="PF14631">
    <property type="entry name" value="FancD2"/>
    <property type="match status" value="1"/>
</dbReference>
<feature type="region of interest" description="Disordered" evidence="6">
    <location>
        <begin position="1420"/>
        <end position="1474"/>
    </location>
</feature>
<dbReference type="PANTHER" id="PTHR32086">
    <property type="entry name" value="FANCONI ANEMIA GROUP D2 PROTEIN"/>
    <property type="match status" value="1"/>
</dbReference>
<dbReference type="OrthoDB" id="27031at2759"/>
<feature type="compositionally biased region" description="Acidic residues" evidence="6">
    <location>
        <begin position="1432"/>
        <end position="1443"/>
    </location>
</feature>
<feature type="compositionally biased region" description="Basic residues" evidence="6">
    <location>
        <begin position="1"/>
        <end position="11"/>
    </location>
</feature>
<feature type="compositionally biased region" description="Polar residues" evidence="6">
    <location>
        <begin position="73"/>
        <end position="92"/>
    </location>
</feature>
<evidence type="ECO:0000256" key="1">
    <source>
        <dbReference type="ARBA" id="ARBA00004123"/>
    </source>
</evidence>
<dbReference type="OMA" id="QCIRGNT"/>
<dbReference type="GO" id="GO:0070182">
    <property type="term" value="F:DNA polymerase binding"/>
    <property type="evidence" value="ECO:0007669"/>
    <property type="project" value="TreeGrafter"/>
</dbReference>
<dbReference type="EMBL" id="LR899014">
    <property type="protein sequence ID" value="CAD7093826.1"/>
    <property type="molecule type" value="Genomic_DNA"/>
</dbReference>
<feature type="region of interest" description="Disordered" evidence="6">
    <location>
        <begin position="1"/>
        <end position="92"/>
    </location>
</feature>
<accession>A0A7R8V6H8</accession>